<feature type="transmembrane region" description="Helical" evidence="1">
    <location>
        <begin position="160"/>
        <end position="184"/>
    </location>
</feature>
<evidence type="ECO:0000256" key="1">
    <source>
        <dbReference type="SAM" id="Phobius"/>
    </source>
</evidence>
<dbReference type="EMBL" id="KL198014">
    <property type="protein sequence ID" value="KDQ22256.1"/>
    <property type="molecule type" value="Genomic_DNA"/>
</dbReference>
<protein>
    <recommendedName>
        <fullName evidence="2">DUF6534 domain-containing protein</fullName>
    </recommendedName>
</protein>
<dbReference type="PANTHER" id="PTHR40465">
    <property type="entry name" value="CHROMOSOME 1, WHOLE GENOME SHOTGUN SEQUENCE"/>
    <property type="match status" value="1"/>
</dbReference>
<feature type="transmembrane region" description="Helical" evidence="1">
    <location>
        <begin position="120"/>
        <end position="140"/>
    </location>
</feature>
<keyword evidence="1" id="KW-1133">Transmembrane helix</keyword>
<sequence>MDQAARIDFTLISGPLALGYMVGYFLYGMSVVQLFLYVKNYPKDARWIKITVWLAFAMETVIAVLTAIATWNTFGVGWGKVEALRIIDKSWSPLPIFNSLTAMIAQTFFAWRIWKLTHKIWISTGITILATAGSAFAWYYNIRIDLMGRHVEAVSSVSAFISAWLACNVLCDVSITGVIVFTLYKAHTAAAVSNTAATLMNILKFTVETGLITAVWSVIELSLWLSMPGNSFHWIFFLARGRIYNNWLLATLNSRIYVSNLSSLTYVSMNFDQQSAMWADMPTNVDAPGSRAHRFGRVHITTTTEAHIDQEMVVISSDSPPQTKAHLNEA</sequence>
<feature type="transmembrane region" description="Helical" evidence="1">
    <location>
        <begin position="205"/>
        <end position="227"/>
    </location>
</feature>
<name>A0A067NEQ8_PLEO1</name>
<accession>A0A067NEQ8</accession>
<dbReference type="HOGENOM" id="CLU_046025_2_1_1"/>
<evidence type="ECO:0000313" key="3">
    <source>
        <dbReference type="EMBL" id="KDQ22256.1"/>
    </source>
</evidence>
<feature type="domain" description="DUF6534" evidence="2">
    <location>
        <begin position="169"/>
        <end position="255"/>
    </location>
</feature>
<dbReference type="InterPro" id="IPR045339">
    <property type="entry name" value="DUF6534"/>
</dbReference>
<dbReference type="PANTHER" id="PTHR40465:SF1">
    <property type="entry name" value="DUF6534 DOMAIN-CONTAINING PROTEIN"/>
    <property type="match status" value="1"/>
</dbReference>
<proteinExistence type="predicted"/>
<feature type="transmembrane region" description="Helical" evidence="1">
    <location>
        <begin position="94"/>
        <end position="113"/>
    </location>
</feature>
<dbReference type="InParanoid" id="A0A067NEQ8"/>
<dbReference type="VEuPathDB" id="FungiDB:PLEOSDRAFT_163164"/>
<keyword evidence="1" id="KW-0812">Transmembrane</keyword>
<keyword evidence="1" id="KW-0472">Membrane</keyword>
<feature type="transmembrane region" description="Helical" evidence="1">
    <location>
        <begin position="50"/>
        <end position="74"/>
    </location>
</feature>
<gene>
    <name evidence="3" type="ORF">PLEOSDRAFT_163164</name>
</gene>
<feature type="transmembrane region" description="Helical" evidence="1">
    <location>
        <begin position="17"/>
        <end position="38"/>
    </location>
</feature>
<dbReference type="OrthoDB" id="2681808at2759"/>
<dbReference type="Pfam" id="PF20152">
    <property type="entry name" value="DUF6534"/>
    <property type="match status" value="1"/>
</dbReference>
<dbReference type="Proteomes" id="UP000027073">
    <property type="component" value="Unassembled WGS sequence"/>
</dbReference>
<reference evidence="4" key="1">
    <citation type="journal article" date="2014" name="Proc. Natl. Acad. Sci. U.S.A.">
        <title>Extensive sampling of basidiomycete genomes demonstrates inadequacy of the white-rot/brown-rot paradigm for wood decay fungi.</title>
        <authorList>
            <person name="Riley R."/>
            <person name="Salamov A.A."/>
            <person name="Brown D.W."/>
            <person name="Nagy L.G."/>
            <person name="Floudas D."/>
            <person name="Held B.W."/>
            <person name="Levasseur A."/>
            <person name="Lombard V."/>
            <person name="Morin E."/>
            <person name="Otillar R."/>
            <person name="Lindquist E.A."/>
            <person name="Sun H."/>
            <person name="LaButti K.M."/>
            <person name="Schmutz J."/>
            <person name="Jabbour D."/>
            <person name="Luo H."/>
            <person name="Baker S.E."/>
            <person name="Pisabarro A.G."/>
            <person name="Walton J.D."/>
            <person name="Blanchette R.A."/>
            <person name="Henrissat B."/>
            <person name="Martin F."/>
            <person name="Cullen D."/>
            <person name="Hibbett D.S."/>
            <person name="Grigoriev I.V."/>
        </authorList>
    </citation>
    <scope>NUCLEOTIDE SEQUENCE [LARGE SCALE GENOMIC DNA]</scope>
    <source>
        <strain evidence="4">PC15</strain>
    </source>
</reference>
<organism evidence="3 4">
    <name type="scientific">Pleurotus ostreatus (strain PC15)</name>
    <name type="common">Oyster mushroom</name>
    <dbReference type="NCBI Taxonomy" id="1137138"/>
    <lineage>
        <taxon>Eukaryota</taxon>
        <taxon>Fungi</taxon>
        <taxon>Dikarya</taxon>
        <taxon>Basidiomycota</taxon>
        <taxon>Agaricomycotina</taxon>
        <taxon>Agaricomycetes</taxon>
        <taxon>Agaricomycetidae</taxon>
        <taxon>Agaricales</taxon>
        <taxon>Pleurotineae</taxon>
        <taxon>Pleurotaceae</taxon>
        <taxon>Pleurotus</taxon>
    </lineage>
</organism>
<dbReference type="AlphaFoldDB" id="A0A067NEQ8"/>
<evidence type="ECO:0000259" key="2">
    <source>
        <dbReference type="Pfam" id="PF20152"/>
    </source>
</evidence>
<evidence type="ECO:0000313" key="4">
    <source>
        <dbReference type="Proteomes" id="UP000027073"/>
    </source>
</evidence>